<feature type="compositionally biased region" description="Polar residues" evidence="1">
    <location>
        <begin position="66"/>
        <end position="83"/>
    </location>
</feature>
<reference evidence="3" key="2">
    <citation type="submission" date="2025-08" db="UniProtKB">
        <authorList>
            <consortium name="Ensembl"/>
        </authorList>
    </citation>
    <scope>IDENTIFICATION</scope>
</reference>
<proteinExistence type="predicted"/>
<feature type="transmembrane region" description="Helical" evidence="2">
    <location>
        <begin position="193"/>
        <end position="214"/>
    </location>
</feature>
<evidence type="ECO:0000313" key="4">
    <source>
        <dbReference type="Proteomes" id="UP000265080"/>
    </source>
</evidence>
<keyword evidence="2" id="KW-0812">Transmembrane</keyword>
<keyword evidence="2" id="KW-0472">Membrane</keyword>
<evidence type="ECO:0000256" key="2">
    <source>
        <dbReference type="SAM" id="Phobius"/>
    </source>
</evidence>
<feature type="transmembrane region" description="Helical" evidence="2">
    <location>
        <begin position="220"/>
        <end position="241"/>
    </location>
</feature>
<dbReference type="OMA" id="IGPNPAW"/>
<feature type="compositionally biased region" description="Polar residues" evidence="1">
    <location>
        <begin position="8"/>
        <end position="20"/>
    </location>
</feature>
<feature type="compositionally biased region" description="Basic and acidic residues" evidence="1">
    <location>
        <begin position="24"/>
        <end position="34"/>
    </location>
</feature>
<dbReference type="AlphaFoldDB" id="A0A3P8SX23"/>
<accession>A0A3P8SX23</accession>
<reference evidence="3 4" key="1">
    <citation type="submission" date="2018-03" db="EMBL/GenBank/DDBJ databases">
        <title>Finding Nemo's genes: A chromosome-scale reference assembly of the genome of the orange clownfish Amphiprion percula.</title>
        <authorList>
            <person name="Lehmann R."/>
        </authorList>
    </citation>
    <scope>NUCLEOTIDE SEQUENCE</scope>
</reference>
<evidence type="ECO:0000313" key="3">
    <source>
        <dbReference type="Ensembl" id="ENSAPEP00000016723.1"/>
    </source>
</evidence>
<feature type="region of interest" description="Disordered" evidence="1">
    <location>
        <begin position="1"/>
        <end position="83"/>
    </location>
</feature>
<name>A0A3P8SX23_AMPPE</name>
<keyword evidence="2" id="KW-1133">Transmembrane helix</keyword>
<dbReference type="Proteomes" id="UP000265080">
    <property type="component" value="Chromosome 18"/>
</dbReference>
<organism evidence="3 4">
    <name type="scientific">Amphiprion percula</name>
    <name type="common">Orange clownfish</name>
    <name type="synonym">Lutjanus percula</name>
    <dbReference type="NCBI Taxonomy" id="161767"/>
    <lineage>
        <taxon>Eukaryota</taxon>
        <taxon>Metazoa</taxon>
        <taxon>Chordata</taxon>
        <taxon>Craniata</taxon>
        <taxon>Vertebrata</taxon>
        <taxon>Euteleostomi</taxon>
        <taxon>Actinopterygii</taxon>
        <taxon>Neopterygii</taxon>
        <taxon>Teleostei</taxon>
        <taxon>Neoteleostei</taxon>
        <taxon>Acanthomorphata</taxon>
        <taxon>Ovalentaria</taxon>
        <taxon>Pomacentridae</taxon>
        <taxon>Amphiprion</taxon>
    </lineage>
</organism>
<dbReference type="STRING" id="161767.ENSAPEP00000016723"/>
<keyword evidence="4" id="KW-1185">Reference proteome</keyword>
<dbReference type="Ensembl" id="ENSAPET00000017183.1">
    <property type="protein sequence ID" value="ENSAPEP00000016723.1"/>
    <property type="gene ID" value="ENSAPEG00000011942.1"/>
</dbReference>
<sequence>VIGPNPAWPSSPSLTSSAPKTASHRNDDIDKLLMDLENLSQSMSHPRNIEPPLPAKTRKRDGASHLTMNGLSSKTPQSLAPPQVESNEAVVGEEEDGALLLRILESIESFAQELVDSGAGSTGSAERKCGKEREVMRLLQDTLATTGRTDTPVEITNPPAAPTAPSVHTIVPAPEHIITQSHSSSVLSAHPSLFHLIFLCFSASLTLHFFQSAAFRHPSLFISVFSPALGCTFVFPVSVLLSPAVK</sequence>
<protein>
    <submittedName>
        <fullName evidence="3">Uncharacterized protein</fullName>
    </submittedName>
</protein>
<reference evidence="3" key="3">
    <citation type="submission" date="2025-09" db="UniProtKB">
        <authorList>
            <consortium name="Ensembl"/>
        </authorList>
    </citation>
    <scope>IDENTIFICATION</scope>
</reference>
<evidence type="ECO:0000256" key="1">
    <source>
        <dbReference type="SAM" id="MobiDB-lite"/>
    </source>
</evidence>
<dbReference type="GeneTree" id="ENSGT00940000154659"/>